<comment type="subcellular location">
    <subcellularLocation>
        <location evidence="1">Cytoplasm</location>
    </subcellularLocation>
</comment>
<dbReference type="EC" id="3.4.19.-" evidence="1"/>
<dbReference type="InterPro" id="IPR010229">
    <property type="entry name" value="Pept_M38_dipep"/>
</dbReference>
<dbReference type="InterPro" id="IPR050378">
    <property type="entry name" value="Metallo-dep_Hydrolases_sf"/>
</dbReference>
<dbReference type="GO" id="GO:0008798">
    <property type="term" value="F:beta-aspartyl-peptidase activity"/>
    <property type="evidence" value="ECO:0007669"/>
    <property type="project" value="InterPro"/>
</dbReference>
<keyword evidence="7" id="KW-1185">Reference proteome</keyword>
<feature type="binding site" evidence="3">
    <location>
        <position position="163"/>
    </location>
    <ligand>
        <name>substrate</name>
    </ligand>
</feature>
<keyword evidence="1" id="KW-0482">Metalloprotease</keyword>
<evidence type="ECO:0000256" key="2">
    <source>
        <dbReference type="PIRSR" id="PIRSR001238-1"/>
    </source>
</evidence>
<feature type="binding site" evidence="3">
    <location>
        <position position="99"/>
    </location>
    <ligand>
        <name>substrate</name>
    </ligand>
</feature>
<feature type="binding site" evidence="3">
    <location>
        <begin position="68"/>
        <end position="70"/>
    </location>
    <ligand>
        <name>substrate</name>
    </ligand>
</feature>
<evidence type="ECO:0000256" key="4">
    <source>
        <dbReference type="PIRSR" id="PIRSR001238-3"/>
    </source>
</evidence>
<proteinExistence type="inferred from homology"/>
<feature type="binding site" evidence="3">
    <location>
        <position position="130"/>
    </location>
    <ligand>
        <name>substrate</name>
    </ligand>
</feature>
<feature type="binding site" evidence="4">
    <location>
        <position position="63"/>
    </location>
    <ligand>
        <name>Zn(2+)</name>
        <dbReference type="ChEBI" id="CHEBI:29105"/>
        <label>1</label>
        <note>catalytic</note>
    </ligand>
</feature>
<comment type="function">
    <text evidence="1">Catalyzes the hydrolytic cleavage of a subset of L-isoaspartyl (L-beta-aspartyl) dipeptides. Used to degrade proteins damaged by L-isoaspartyl residues formation.</text>
</comment>
<dbReference type="RefSeq" id="WP_045979884.1">
    <property type="nucleotide sequence ID" value="NZ_JXXY01000015.1"/>
</dbReference>
<reference evidence="6 7" key="1">
    <citation type="journal article" date="2015" name="BMC Genomics">
        <title>Genome mining reveals unlocked bioactive potential of marine Gram-negative bacteria.</title>
        <authorList>
            <person name="Machado H."/>
            <person name="Sonnenschein E.C."/>
            <person name="Melchiorsen J."/>
            <person name="Gram L."/>
        </authorList>
    </citation>
    <scope>NUCLEOTIDE SEQUENCE [LARGE SCALE GENOMIC DNA]</scope>
    <source>
        <strain evidence="6 7">S3137</strain>
    </source>
</reference>
<dbReference type="Gene3D" id="2.30.40.10">
    <property type="entry name" value="Urease, subunit C, domain 1"/>
    <property type="match status" value="1"/>
</dbReference>
<dbReference type="GO" id="GO:0006508">
    <property type="term" value="P:proteolysis"/>
    <property type="evidence" value="ECO:0007669"/>
    <property type="project" value="UniProtKB-KW"/>
</dbReference>
<dbReference type="InterPro" id="IPR032466">
    <property type="entry name" value="Metal_Hydrolase"/>
</dbReference>
<comment type="caution">
    <text evidence="6">The sequence shown here is derived from an EMBL/GenBank/DDBJ whole genome shotgun (WGS) entry which is preliminary data.</text>
</comment>
<evidence type="ECO:0000259" key="5">
    <source>
        <dbReference type="Pfam" id="PF01979"/>
    </source>
</evidence>
<dbReference type="Gene3D" id="3.20.20.140">
    <property type="entry name" value="Metal-dependent hydrolases"/>
    <property type="match status" value="1"/>
</dbReference>
<dbReference type="PATRIC" id="fig|151081.8.peg.2654"/>
<comment type="similarity">
    <text evidence="1">Belongs to the peptidase M38 family.</text>
</comment>
<dbReference type="InterPro" id="IPR006680">
    <property type="entry name" value="Amidohydro-rel"/>
</dbReference>
<name>A0A0F4Q225_9GAMM</name>
<dbReference type="Proteomes" id="UP000033664">
    <property type="component" value="Unassembled WGS sequence"/>
</dbReference>
<feature type="binding site" evidence="4">
    <location>
        <position position="224"/>
    </location>
    <ligand>
        <name>Zn(2+)</name>
        <dbReference type="ChEBI" id="CHEBI:29105"/>
        <label>2</label>
        <note>catalytic</note>
    </ligand>
</feature>
<keyword evidence="1 4" id="KW-0479">Metal-binding</keyword>
<feature type="binding site" evidence="3">
    <location>
        <position position="289"/>
    </location>
    <ligand>
        <name>substrate</name>
    </ligand>
</feature>
<dbReference type="GO" id="GO:0016810">
    <property type="term" value="F:hydrolase activity, acting on carbon-nitrogen (but not peptide) bonds"/>
    <property type="evidence" value="ECO:0007669"/>
    <property type="project" value="InterPro"/>
</dbReference>
<comment type="PTM">
    <text evidence="1">Carboxylation allows a single lysine to coordinate two zinc ions.</text>
</comment>
<feature type="domain" description="Amidohydrolase-related" evidence="5">
    <location>
        <begin position="52"/>
        <end position="372"/>
    </location>
</feature>
<evidence type="ECO:0000313" key="7">
    <source>
        <dbReference type="Proteomes" id="UP000033664"/>
    </source>
</evidence>
<dbReference type="EMBL" id="JXXZ01000006">
    <property type="protein sequence ID" value="KJZ00587.1"/>
    <property type="molecule type" value="Genomic_DNA"/>
</dbReference>
<dbReference type="SUPFAM" id="SSF51338">
    <property type="entry name" value="Composite domain of metallo-dependent hydrolases"/>
    <property type="match status" value="1"/>
</dbReference>
<accession>A0A0F4Q225</accession>
<protein>
    <recommendedName>
        <fullName evidence="1">Isoaspartyl dipeptidase</fullName>
        <ecNumber evidence="1">3.4.19.-</ecNumber>
    </recommendedName>
</protein>
<feature type="active site" description="Proton acceptor" evidence="2">
    <location>
        <position position="285"/>
    </location>
</feature>
<dbReference type="GO" id="GO:0008237">
    <property type="term" value="F:metallopeptidase activity"/>
    <property type="evidence" value="ECO:0007669"/>
    <property type="project" value="UniProtKB-KW"/>
</dbReference>
<dbReference type="PANTHER" id="PTHR11647">
    <property type="entry name" value="HYDRANTOINASE/DIHYDROPYRIMIDINASE FAMILY MEMBER"/>
    <property type="match status" value="1"/>
</dbReference>
<evidence type="ECO:0000313" key="6">
    <source>
        <dbReference type="EMBL" id="KJZ00587.1"/>
    </source>
</evidence>
<comment type="cofactor">
    <cofactor evidence="1 4">
        <name>Zn(2+)</name>
        <dbReference type="ChEBI" id="CHEBI:29105"/>
    </cofactor>
    <text evidence="1 4">Binds 2 Zn(2+) ions per subunit.</text>
</comment>
<evidence type="ECO:0000256" key="3">
    <source>
        <dbReference type="PIRSR" id="PIRSR001238-2"/>
    </source>
</evidence>
<dbReference type="eggNOG" id="COG0044">
    <property type="taxonomic scope" value="Bacteria"/>
</dbReference>
<sequence length="388" mass="41160">MITLINNVTTYNPDPMGQQTIALGGEHILGIDPDLTFTSSLQQTVIDGSTLIAVPGFVDSLVHICGGGGEDGFASRTPEMMLSDAITAGITTVVGALGTDSIGRTHSNLLAKAKGLKEEGLNAFCYTGAYHLPAPSLTGNIEKDIMFIDEVIGVGEVAISDHRGSQLDAKQLSELAAHARVAGMLSNKRGTISIHVGPSDSHLALLHEVAAHYDIPLNRFYPTHMNRNQQLLDAGIAFANAGGWIDFTTSTTDYDLAHGEVSAARALAQCLAKGVEKTRLTMSSDGHASLPVFDENNHLVGLEVGHERSLLLAFIEAVKEHKVAFADALRAITSNPANVLGIQKGTLAAGACADLVLLDSTSLLPRWVFVRGQCMMADGELIRKGRFE</sequence>
<dbReference type="InterPro" id="IPR011059">
    <property type="entry name" value="Metal-dep_hydrolase_composite"/>
</dbReference>
<evidence type="ECO:0000256" key="1">
    <source>
        <dbReference type="PIRNR" id="PIRNR001238"/>
    </source>
</evidence>
<feature type="binding site" evidence="4">
    <location>
        <position position="195"/>
    </location>
    <ligand>
        <name>Zn(2+)</name>
        <dbReference type="ChEBI" id="CHEBI:29105"/>
        <label>2</label>
        <note>catalytic</note>
    </ligand>
</feature>
<keyword evidence="1 4" id="KW-0862">Zinc</keyword>
<dbReference type="AlphaFoldDB" id="A0A0F4Q225"/>
<feature type="binding site" evidence="3">
    <location>
        <position position="227"/>
    </location>
    <ligand>
        <name>substrate</name>
    </ligand>
</feature>
<dbReference type="Pfam" id="PF01979">
    <property type="entry name" value="Amidohydro_1"/>
    <property type="match status" value="1"/>
</dbReference>
<gene>
    <name evidence="6" type="ORF">TW72_07910</name>
</gene>
<organism evidence="6 7">
    <name type="scientific">Pseudoalteromonas ruthenica</name>
    <dbReference type="NCBI Taxonomy" id="151081"/>
    <lineage>
        <taxon>Bacteria</taxon>
        <taxon>Pseudomonadati</taxon>
        <taxon>Pseudomonadota</taxon>
        <taxon>Gammaproteobacteria</taxon>
        <taxon>Alteromonadales</taxon>
        <taxon>Pseudoalteromonadaceae</taxon>
        <taxon>Pseudoalteromonas</taxon>
    </lineage>
</organism>
<dbReference type="PANTHER" id="PTHR11647:SF1">
    <property type="entry name" value="COLLAPSIN RESPONSE MEDIATOR PROTEIN"/>
    <property type="match status" value="1"/>
</dbReference>
<dbReference type="PIRSF" id="PIRSF001238">
    <property type="entry name" value="IadA"/>
    <property type="match status" value="1"/>
</dbReference>
<dbReference type="GO" id="GO:0005737">
    <property type="term" value="C:cytoplasm"/>
    <property type="evidence" value="ECO:0007669"/>
    <property type="project" value="UniProtKB-SubCell"/>
</dbReference>
<dbReference type="OrthoDB" id="9776455at2"/>
<dbReference type="GO" id="GO:0046872">
    <property type="term" value="F:metal ion binding"/>
    <property type="evidence" value="ECO:0007669"/>
    <property type="project" value="UniProtKB-KW"/>
</dbReference>
<dbReference type="SUPFAM" id="SSF51556">
    <property type="entry name" value="Metallo-dependent hydrolases"/>
    <property type="match status" value="1"/>
</dbReference>
<feature type="binding site" evidence="4">
    <location>
        <position position="285"/>
    </location>
    <ligand>
        <name>Zn(2+)</name>
        <dbReference type="ChEBI" id="CHEBI:29105"/>
        <label>1</label>
        <note>catalytic</note>
    </ligand>
</feature>
<keyword evidence="1 6" id="KW-0378">Hydrolase</keyword>
<dbReference type="GeneID" id="58228412"/>
<keyword evidence="1" id="KW-0645">Protease</keyword>
<dbReference type="NCBIfam" id="TIGR01975">
    <property type="entry name" value="isoAsp_dipep"/>
    <property type="match status" value="1"/>
</dbReference>